<reference evidence="1" key="1">
    <citation type="journal article" date="2014" name="Int. J. Syst. Evol. Microbiol.">
        <title>Complete genome sequence of Corynebacterium casei LMG S-19264T (=DSM 44701T), isolated from a smear-ripened cheese.</title>
        <authorList>
            <consortium name="US DOE Joint Genome Institute (JGI-PGF)"/>
            <person name="Walter F."/>
            <person name="Albersmeier A."/>
            <person name="Kalinowski J."/>
            <person name="Ruckert C."/>
        </authorList>
    </citation>
    <scope>NUCLEOTIDE SEQUENCE</scope>
    <source>
        <strain evidence="1">KCTC 12719</strain>
    </source>
</reference>
<evidence type="ECO:0000313" key="2">
    <source>
        <dbReference type="Proteomes" id="UP000610456"/>
    </source>
</evidence>
<proteinExistence type="predicted"/>
<sequence>MKILYAVQGTGNGHLSRARDVIPLLKNIGEVDILVSGTQADMTLPYDVKYQMKGLGFIFGKRGGVDLWKTFIQNNIRGIIREIQKVPVHQYDVVINDFEPVSAWACYFKRRPCIALSHQCAVLAVNAPLPKHRDRIGRLILKYYAPSTVKYGFHFSSFNDQTYTPVIRRQVRELFVSNNGHYTVYLPSYSDKKLIKILSRFSDIKWEVFSKHNRKAYDCGNVFLKPVHNEAFLESMASSKGILCGAGFETPSEALFLKKKLLVVPMENQYEQHCNAAALKVLGVTVLKNLKKKQFPKIREWLNTESLIQVDFPDITEEIIQTLLNNHFITNLSAVNQSFLGSIDSPVN</sequence>
<keyword evidence="2" id="KW-1185">Reference proteome</keyword>
<keyword evidence="1" id="KW-0808">Transferase</keyword>
<reference evidence="1" key="2">
    <citation type="submission" date="2020-09" db="EMBL/GenBank/DDBJ databases">
        <authorList>
            <person name="Sun Q."/>
            <person name="Kim S."/>
        </authorList>
    </citation>
    <scope>NUCLEOTIDE SEQUENCE</scope>
    <source>
        <strain evidence="1">KCTC 12719</strain>
    </source>
</reference>
<organism evidence="1 2">
    <name type="scientific">Salinimicrobium marinum</name>
    <dbReference type="NCBI Taxonomy" id="680283"/>
    <lineage>
        <taxon>Bacteria</taxon>
        <taxon>Pseudomonadati</taxon>
        <taxon>Bacteroidota</taxon>
        <taxon>Flavobacteriia</taxon>
        <taxon>Flavobacteriales</taxon>
        <taxon>Flavobacteriaceae</taxon>
        <taxon>Salinimicrobium</taxon>
    </lineage>
</organism>
<evidence type="ECO:0000313" key="1">
    <source>
        <dbReference type="EMBL" id="GHA37932.1"/>
    </source>
</evidence>
<dbReference type="EMBL" id="BMXB01000006">
    <property type="protein sequence ID" value="GHA37932.1"/>
    <property type="molecule type" value="Genomic_DNA"/>
</dbReference>
<dbReference type="RefSeq" id="WP_189604542.1">
    <property type="nucleotide sequence ID" value="NZ_BMXB01000006.1"/>
</dbReference>
<dbReference type="AlphaFoldDB" id="A0A918VYM7"/>
<comment type="caution">
    <text evidence="1">The sequence shown here is derived from an EMBL/GenBank/DDBJ whole genome shotgun (WGS) entry which is preliminary data.</text>
</comment>
<name>A0A918VYM7_9FLAO</name>
<dbReference type="Pfam" id="PF13528">
    <property type="entry name" value="Glyco_trans_1_3"/>
    <property type="match status" value="1"/>
</dbReference>
<dbReference type="GO" id="GO:0016740">
    <property type="term" value="F:transferase activity"/>
    <property type="evidence" value="ECO:0007669"/>
    <property type="project" value="UniProtKB-KW"/>
</dbReference>
<accession>A0A918VYM7</accession>
<dbReference type="SUPFAM" id="SSF53756">
    <property type="entry name" value="UDP-Glycosyltransferase/glycogen phosphorylase"/>
    <property type="match status" value="1"/>
</dbReference>
<gene>
    <name evidence="1" type="ORF">GCM10007103_19380</name>
</gene>
<protein>
    <submittedName>
        <fullName evidence="1">Glycosyl transferase</fullName>
    </submittedName>
</protein>
<dbReference type="Proteomes" id="UP000610456">
    <property type="component" value="Unassembled WGS sequence"/>
</dbReference>